<keyword evidence="4" id="KW-1133">Transmembrane helix</keyword>
<keyword evidence="3" id="KW-0812">Transmembrane</keyword>
<dbReference type="Pfam" id="PF03743">
    <property type="entry name" value="TrbI"/>
    <property type="match status" value="1"/>
</dbReference>
<evidence type="ECO:0000256" key="3">
    <source>
        <dbReference type="ARBA" id="ARBA00022692"/>
    </source>
</evidence>
<dbReference type="EMBL" id="UATL01000002">
    <property type="protein sequence ID" value="SPY43749.1"/>
    <property type="molecule type" value="Genomic_DNA"/>
</dbReference>
<reference evidence="6 7" key="1">
    <citation type="submission" date="2018-06" db="EMBL/GenBank/DDBJ databases">
        <authorList>
            <consortium name="Pathogen Informatics"/>
            <person name="Doyle S."/>
        </authorList>
    </citation>
    <scope>NUCLEOTIDE SEQUENCE [LARGE SCALE GENOMIC DNA]</scope>
    <source>
        <strain evidence="6 7">NCTC11647</strain>
    </source>
</reference>
<evidence type="ECO:0000313" key="6">
    <source>
        <dbReference type="EMBL" id="SPY43749.1"/>
    </source>
</evidence>
<evidence type="ECO:0000256" key="5">
    <source>
        <dbReference type="ARBA" id="ARBA00023136"/>
    </source>
</evidence>
<dbReference type="AlphaFoldDB" id="A0A2T3QCU0"/>
<dbReference type="CDD" id="cd16429">
    <property type="entry name" value="VirB10"/>
    <property type="match status" value="1"/>
</dbReference>
<proteinExistence type="inferred from homology"/>
<dbReference type="Gene3D" id="2.40.128.260">
    <property type="entry name" value="Type IV secretion system, VirB10/TraB/TrbI"/>
    <property type="match status" value="1"/>
</dbReference>
<keyword evidence="5" id="KW-0472">Membrane</keyword>
<name>A0A2T3QCU0_PHODM</name>
<evidence type="ECO:0000256" key="4">
    <source>
        <dbReference type="ARBA" id="ARBA00022989"/>
    </source>
</evidence>
<accession>A0A2T3QCU0</accession>
<dbReference type="InterPro" id="IPR042217">
    <property type="entry name" value="T4SS_VirB10/TrbI"/>
</dbReference>
<comment type="subcellular location">
    <subcellularLocation>
        <location evidence="1">Membrane</location>
        <topology evidence="1">Single-pass membrane protein</topology>
    </subcellularLocation>
</comment>
<comment type="similarity">
    <text evidence="2">Belongs to the TrbI/VirB10 family.</text>
</comment>
<dbReference type="Proteomes" id="UP000251647">
    <property type="component" value="Unassembled WGS sequence"/>
</dbReference>
<sequence length="395" mass="42277">MDIKGSISGLGTGARKIANKKILAVISFILFFIVLVTMMVIAGKGQQKQSQAQSQEQTTQQNALDVDQSLNMSLASAPSENVIPSKQAIMEAKEEVAKKEEDLRQANDENSIENRLKEEAIKEYLVMRRAKSQALLAALKAPTHIEYEKTNSPNAANSTLDEAKAHLAALEKMRDGVSGTGNPKAETKSTLDGYLDNTRTALSSPYTLSIGTLIPATLGGALNSDIAGTVTATISQNVYDSATGSTLLFPQGAELVGQYNGQVAFGQERLPVQWYRINFPDGSTVNLRGMSGVDVEGQTGFEGDVNNHYWRLFGQSTLLGLIAGGTTAAISTNDNGDSVSPSQTIANGVIQQYSQVGTTLIQKNLQIAPTITVPSGYEFNIILTKDIVIPPYSTK</sequence>
<evidence type="ECO:0000256" key="1">
    <source>
        <dbReference type="ARBA" id="ARBA00004167"/>
    </source>
</evidence>
<protein>
    <submittedName>
        <fullName evidence="6">Type IV secretion system protein virB10</fullName>
    </submittedName>
</protein>
<organism evidence="6 7">
    <name type="scientific">Photobacterium damselae</name>
    <dbReference type="NCBI Taxonomy" id="38293"/>
    <lineage>
        <taxon>Bacteria</taxon>
        <taxon>Pseudomonadati</taxon>
        <taxon>Pseudomonadota</taxon>
        <taxon>Gammaproteobacteria</taxon>
        <taxon>Vibrionales</taxon>
        <taxon>Vibrionaceae</taxon>
        <taxon>Photobacterium</taxon>
    </lineage>
</organism>
<dbReference type="InterPro" id="IPR005498">
    <property type="entry name" value="T4SS_VirB10/TraB/TrbI"/>
</dbReference>
<gene>
    <name evidence="6" type="ORF">NCTC11647_02664</name>
</gene>
<dbReference type="OrthoDB" id="9766860at2"/>
<dbReference type="GO" id="GO:0016020">
    <property type="term" value="C:membrane"/>
    <property type="evidence" value="ECO:0007669"/>
    <property type="project" value="UniProtKB-SubCell"/>
</dbReference>
<evidence type="ECO:0000313" key="7">
    <source>
        <dbReference type="Proteomes" id="UP000251647"/>
    </source>
</evidence>
<evidence type="ECO:0000256" key="2">
    <source>
        <dbReference type="ARBA" id="ARBA00010265"/>
    </source>
</evidence>
<dbReference type="RefSeq" id="WP_005307178.1">
    <property type="nucleotide sequence ID" value="NZ_PYOG01000028.1"/>
</dbReference>